<dbReference type="InterPro" id="IPR036537">
    <property type="entry name" value="Adaptor_Cbl_N_dom_sf"/>
</dbReference>
<gene>
    <name evidence="2" type="ORF">EV420DRAFT_769394</name>
</gene>
<keyword evidence="1" id="KW-0175">Coiled coil</keyword>
<dbReference type="Proteomes" id="UP001175211">
    <property type="component" value="Unassembled WGS sequence"/>
</dbReference>
<evidence type="ECO:0000313" key="2">
    <source>
        <dbReference type="EMBL" id="KAK0431754.1"/>
    </source>
</evidence>
<dbReference type="AlphaFoldDB" id="A0AA39IYZ0"/>
<evidence type="ECO:0000313" key="3">
    <source>
        <dbReference type="Proteomes" id="UP001175211"/>
    </source>
</evidence>
<evidence type="ECO:0000256" key="1">
    <source>
        <dbReference type="SAM" id="Coils"/>
    </source>
</evidence>
<sequence length="392" mass="43336">MCASRRTRCTKALKLKSVVARCTELDVSLEPPTSGALLISNAITRDHQDPERMRLRLTIYCMDVKGLTGEGIPLAIFMLSHRDSPSFRTFSFLLLFSGLLTTIFRTRSRICVDELDQAPKQARVDATVSQATDSHSGVWLSCCIALAVQGNISINASTLLCNAALSTCLQPPPLTARSVDTMTETKTWVSILQLASTVGEIAAFPHIGGVATCVIAFLEVIQTAEQNDEDIQELMQNTKATMDVVIKIAEAHEAGTSAPHFCEALKDRLEDVLKEIQEKHLKASGLKRYFKARNVSSAIVNSKQQVQRIKEDFIIGVATDSRFAIADFENGLKDKVVCLENKLTALENKLNASTISMMPSIHLESHRTREWKQFYHLSPTYRPSVPTIIKDG</sequence>
<dbReference type="Gene3D" id="1.20.930.20">
    <property type="entry name" value="Adaptor protein Cbl, N-terminal domain"/>
    <property type="match status" value="1"/>
</dbReference>
<dbReference type="GeneID" id="85366955"/>
<keyword evidence="3" id="KW-1185">Reference proteome</keyword>
<accession>A0AA39IYZ0</accession>
<dbReference type="GO" id="GO:0007166">
    <property type="term" value="P:cell surface receptor signaling pathway"/>
    <property type="evidence" value="ECO:0007669"/>
    <property type="project" value="InterPro"/>
</dbReference>
<reference evidence="2" key="1">
    <citation type="submission" date="2023-06" db="EMBL/GenBank/DDBJ databases">
        <authorList>
            <consortium name="Lawrence Berkeley National Laboratory"/>
            <person name="Ahrendt S."/>
            <person name="Sahu N."/>
            <person name="Indic B."/>
            <person name="Wong-Bajracharya J."/>
            <person name="Merenyi Z."/>
            <person name="Ke H.-M."/>
            <person name="Monk M."/>
            <person name="Kocsube S."/>
            <person name="Drula E."/>
            <person name="Lipzen A."/>
            <person name="Balint B."/>
            <person name="Henrissat B."/>
            <person name="Andreopoulos B."/>
            <person name="Martin F.M."/>
            <person name="Harder C.B."/>
            <person name="Rigling D."/>
            <person name="Ford K.L."/>
            <person name="Foster G.D."/>
            <person name="Pangilinan J."/>
            <person name="Papanicolaou A."/>
            <person name="Barry K."/>
            <person name="LaButti K."/>
            <person name="Viragh M."/>
            <person name="Koriabine M."/>
            <person name="Yan M."/>
            <person name="Riley R."/>
            <person name="Champramary S."/>
            <person name="Plett K.L."/>
            <person name="Tsai I.J."/>
            <person name="Slot J."/>
            <person name="Sipos G."/>
            <person name="Plett J."/>
            <person name="Nagy L.G."/>
            <person name="Grigoriev I.V."/>
        </authorList>
    </citation>
    <scope>NUCLEOTIDE SEQUENCE</scope>
    <source>
        <strain evidence="2">CCBAS 213</strain>
    </source>
</reference>
<feature type="coiled-coil region" evidence="1">
    <location>
        <begin position="221"/>
        <end position="282"/>
    </location>
</feature>
<comment type="caution">
    <text evidence="2">The sequence shown here is derived from an EMBL/GenBank/DDBJ whole genome shotgun (WGS) entry which is preliminary data.</text>
</comment>
<dbReference type="RefSeq" id="XP_060321322.1">
    <property type="nucleotide sequence ID" value="XM_060483407.1"/>
</dbReference>
<proteinExistence type="predicted"/>
<dbReference type="EMBL" id="JAUEPS010000371">
    <property type="protein sequence ID" value="KAK0431754.1"/>
    <property type="molecule type" value="Genomic_DNA"/>
</dbReference>
<organism evidence="2 3">
    <name type="scientific">Armillaria tabescens</name>
    <name type="common">Ringless honey mushroom</name>
    <name type="synonym">Agaricus tabescens</name>
    <dbReference type="NCBI Taxonomy" id="1929756"/>
    <lineage>
        <taxon>Eukaryota</taxon>
        <taxon>Fungi</taxon>
        <taxon>Dikarya</taxon>
        <taxon>Basidiomycota</taxon>
        <taxon>Agaricomycotina</taxon>
        <taxon>Agaricomycetes</taxon>
        <taxon>Agaricomycetidae</taxon>
        <taxon>Agaricales</taxon>
        <taxon>Marasmiineae</taxon>
        <taxon>Physalacriaceae</taxon>
        <taxon>Desarmillaria</taxon>
    </lineage>
</organism>
<protein>
    <submittedName>
        <fullName evidence="2">Uncharacterized protein</fullName>
    </submittedName>
</protein>
<dbReference type="CDD" id="cd21037">
    <property type="entry name" value="MLKL_NTD"/>
    <property type="match status" value="1"/>
</dbReference>
<dbReference type="InterPro" id="IPR059179">
    <property type="entry name" value="MLKL-like_MCAfunc"/>
</dbReference>
<name>A0AA39IYZ0_ARMTA</name>